<feature type="domain" description="Methyl-accepting transducer" evidence="7">
    <location>
        <begin position="283"/>
        <end position="519"/>
    </location>
</feature>
<accession>A0ABV7WNH9</accession>
<comment type="subcellular location">
    <subcellularLocation>
        <location evidence="1">Membrane</location>
    </subcellularLocation>
</comment>
<name>A0ABV7WNH9_9GAMM</name>
<evidence type="ECO:0000313" key="10">
    <source>
        <dbReference type="Proteomes" id="UP001595710"/>
    </source>
</evidence>
<protein>
    <submittedName>
        <fullName evidence="9">Methyl-accepting chemotaxis protein</fullName>
    </submittedName>
</protein>
<evidence type="ECO:0000256" key="1">
    <source>
        <dbReference type="ARBA" id="ARBA00004370"/>
    </source>
</evidence>
<organism evidence="9 10">
    <name type="scientific">Reinekea marina</name>
    <dbReference type="NCBI Taxonomy" id="1310421"/>
    <lineage>
        <taxon>Bacteria</taxon>
        <taxon>Pseudomonadati</taxon>
        <taxon>Pseudomonadota</taxon>
        <taxon>Gammaproteobacteria</taxon>
        <taxon>Oceanospirillales</taxon>
        <taxon>Saccharospirillaceae</taxon>
        <taxon>Reinekea</taxon>
    </lineage>
</organism>
<evidence type="ECO:0000259" key="8">
    <source>
        <dbReference type="PROSITE" id="PS50885"/>
    </source>
</evidence>
<evidence type="ECO:0000256" key="4">
    <source>
        <dbReference type="PROSITE-ProRule" id="PRU00284"/>
    </source>
</evidence>
<keyword evidence="10" id="KW-1185">Reference proteome</keyword>
<feature type="coiled-coil region" evidence="5">
    <location>
        <begin position="80"/>
        <end position="107"/>
    </location>
</feature>
<reference evidence="10" key="1">
    <citation type="journal article" date="2019" name="Int. J. Syst. Evol. Microbiol.">
        <title>The Global Catalogue of Microorganisms (GCM) 10K type strain sequencing project: providing services to taxonomists for standard genome sequencing and annotation.</title>
        <authorList>
            <consortium name="The Broad Institute Genomics Platform"/>
            <consortium name="The Broad Institute Genome Sequencing Center for Infectious Disease"/>
            <person name="Wu L."/>
            <person name="Ma J."/>
        </authorList>
    </citation>
    <scope>NUCLEOTIDE SEQUENCE [LARGE SCALE GENOMIC DNA]</scope>
    <source>
        <strain evidence="10">CECT 8288</strain>
    </source>
</reference>
<comment type="caution">
    <text evidence="9">The sequence shown here is derived from an EMBL/GenBank/DDBJ whole genome shotgun (WGS) entry which is preliminary data.</text>
</comment>
<evidence type="ECO:0000256" key="2">
    <source>
        <dbReference type="ARBA" id="ARBA00023224"/>
    </source>
</evidence>
<dbReference type="EMBL" id="JBHRYN010000005">
    <property type="protein sequence ID" value="MFC3700522.1"/>
    <property type="molecule type" value="Genomic_DNA"/>
</dbReference>
<dbReference type="PANTHER" id="PTHR32089">
    <property type="entry name" value="METHYL-ACCEPTING CHEMOTAXIS PROTEIN MCPB"/>
    <property type="match status" value="1"/>
</dbReference>
<dbReference type="Pfam" id="PF00015">
    <property type="entry name" value="MCPsignal"/>
    <property type="match status" value="1"/>
</dbReference>
<keyword evidence="6" id="KW-0472">Membrane</keyword>
<dbReference type="PROSITE" id="PS50111">
    <property type="entry name" value="CHEMOTAXIS_TRANSDUC_2"/>
    <property type="match status" value="1"/>
</dbReference>
<evidence type="ECO:0000256" key="3">
    <source>
        <dbReference type="ARBA" id="ARBA00029447"/>
    </source>
</evidence>
<dbReference type="SMART" id="SM00283">
    <property type="entry name" value="MA"/>
    <property type="match status" value="1"/>
</dbReference>
<dbReference type="Proteomes" id="UP001595710">
    <property type="component" value="Unassembled WGS sequence"/>
</dbReference>
<dbReference type="InterPro" id="IPR004089">
    <property type="entry name" value="MCPsignal_dom"/>
</dbReference>
<evidence type="ECO:0000313" key="9">
    <source>
        <dbReference type="EMBL" id="MFC3700522.1"/>
    </source>
</evidence>
<comment type="similarity">
    <text evidence="3">Belongs to the methyl-accepting chemotaxis (MCP) protein family.</text>
</comment>
<evidence type="ECO:0000256" key="6">
    <source>
        <dbReference type="SAM" id="Phobius"/>
    </source>
</evidence>
<dbReference type="SMART" id="SM00304">
    <property type="entry name" value="HAMP"/>
    <property type="match status" value="1"/>
</dbReference>
<keyword evidence="6" id="KW-1133">Transmembrane helix</keyword>
<keyword evidence="2 4" id="KW-0807">Transducer</keyword>
<dbReference type="SUPFAM" id="SSF58104">
    <property type="entry name" value="Methyl-accepting chemotaxis protein (MCP) signaling domain"/>
    <property type="match status" value="1"/>
</dbReference>
<keyword evidence="6" id="KW-0812">Transmembrane</keyword>
<sequence length="558" mass="60940">MRNLTLTFRISLLVVLLVCALGFLSVLMVAGIQQIITNISADNIYRQYEVNSSKSWRIVEESYSVSATVGNQFTARAATIEEVDEAALQMRNALAELESTVLSLNDQQIAHWDETMADVGEPSISGELGLFSEDYERLVAAYEGIYSSWANQAGFSARKSAQKEIDASLSLMDLRMQSIGDHYQRYTSVSAENIIQTQKARMNWVLLVALATIVSSIALSIFILRNMKKDLAKIVTETNYVAQGDLTRPIIVSEGKNEISDVNRSINTMQNKLKEMFSNINELSSELGKSTNLLEADGDNRRRGAEKQTEKIEAVLATFQKVEYASQQVEHNATRAIDQSDSASELVEKSEHIIHATATVIKALAEKIEDAVNIISNLNAQTENIQNILGVIKGIADQTNLLALNAAIEAARAGEQGRGFAVVADEVRTLAMRTQQSTQEIESTLDTLTVSTGKAVKAINESKDVSEQSVTKATEAAEVMSSIGTTVSDIKAMSSETTVSAQEQIQSLQSLSEIINDIAEVATDNAKQANSSSVITETLSSLSKNLLKSLEDFKFNKV</sequence>
<gene>
    <name evidence="9" type="ORF">ACFOND_02635</name>
</gene>
<dbReference type="InterPro" id="IPR003660">
    <property type="entry name" value="HAMP_dom"/>
</dbReference>
<dbReference type="Gene3D" id="1.10.287.950">
    <property type="entry name" value="Methyl-accepting chemotaxis protein"/>
    <property type="match status" value="1"/>
</dbReference>
<evidence type="ECO:0000259" key="7">
    <source>
        <dbReference type="PROSITE" id="PS50111"/>
    </source>
</evidence>
<dbReference type="PROSITE" id="PS50885">
    <property type="entry name" value="HAMP"/>
    <property type="match status" value="1"/>
</dbReference>
<dbReference type="RefSeq" id="WP_377362120.1">
    <property type="nucleotide sequence ID" value="NZ_JBHRYN010000005.1"/>
</dbReference>
<dbReference type="CDD" id="cd06225">
    <property type="entry name" value="HAMP"/>
    <property type="match status" value="1"/>
</dbReference>
<proteinExistence type="inferred from homology"/>
<keyword evidence="5" id="KW-0175">Coiled coil</keyword>
<feature type="domain" description="HAMP" evidence="8">
    <location>
        <begin position="225"/>
        <end position="278"/>
    </location>
</feature>
<evidence type="ECO:0000256" key="5">
    <source>
        <dbReference type="SAM" id="Coils"/>
    </source>
</evidence>
<feature type="transmembrane region" description="Helical" evidence="6">
    <location>
        <begin position="204"/>
        <end position="224"/>
    </location>
</feature>
<dbReference type="PANTHER" id="PTHR32089:SF112">
    <property type="entry name" value="LYSOZYME-LIKE PROTEIN-RELATED"/>
    <property type="match status" value="1"/>
</dbReference>
<dbReference type="Pfam" id="PF00672">
    <property type="entry name" value="HAMP"/>
    <property type="match status" value="1"/>
</dbReference>